<feature type="region of interest" description="Disordered" evidence="7">
    <location>
        <begin position="486"/>
        <end position="506"/>
    </location>
</feature>
<feature type="region of interest" description="Disordered" evidence="7">
    <location>
        <begin position="406"/>
        <end position="435"/>
    </location>
</feature>
<feature type="region of interest" description="Disordered" evidence="7">
    <location>
        <begin position="585"/>
        <end position="615"/>
    </location>
</feature>
<feature type="compositionally biased region" description="Polar residues" evidence="7">
    <location>
        <begin position="997"/>
        <end position="1007"/>
    </location>
</feature>
<dbReference type="PROSITE" id="PS50853">
    <property type="entry name" value="FN3"/>
    <property type="match status" value="1"/>
</dbReference>
<comment type="similarity">
    <text evidence="2">Belongs to the alpha-carbonic anhydrase family.</text>
</comment>
<comment type="subcellular location">
    <subcellularLocation>
        <location evidence="1">Membrane</location>
        <topology evidence="1">Single-pass type I membrane protein</topology>
    </subcellularLocation>
</comment>
<feature type="compositionally biased region" description="Acidic residues" evidence="7">
    <location>
        <begin position="713"/>
        <end position="722"/>
    </location>
</feature>
<dbReference type="PANTHER" id="PTHR18952">
    <property type="entry name" value="CARBONIC ANHYDRASE"/>
    <property type="match status" value="1"/>
</dbReference>
<evidence type="ECO:0000256" key="7">
    <source>
        <dbReference type="SAM" id="MobiDB-lite"/>
    </source>
</evidence>
<dbReference type="CDD" id="cd00063">
    <property type="entry name" value="FN3"/>
    <property type="match status" value="1"/>
</dbReference>
<dbReference type="GO" id="GO:0005886">
    <property type="term" value="C:plasma membrane"/>
    <property type="evidence" value="ECO:0007669"/>
    <property type="project" value="TreeGrafter"/>
</dbReference>
<dbReference type="AlphaFoldDB" id="A0A3B3T1Y1"/>
<feature type="compositionally biased region" description="Polar residues" evidence="7">
    <location>
        <begin position="737"/>
        <end position="760"/>
    </location>
</feature>
<feature type="region of interest" description="Disordered" evidence="7">
    <location>
        <begin position="846"/>
        <end position="876"/>
    </location>
</feature>
<dbReference type="InterPro" id="IPR001148">
    <property type="entry name" value="CA_dom"/>
</dbReference>
<dbReference type="InterPro" id="IPR036116">
    <property type="entry name" value="FN3_sf"/>
</dbReference>
<feature type="region of interest" description="Disordered" evidence="7">
    <location>
        <begin position="975"/>
        <end position="1139"/>
    </location>
</feature>
<dbReference type="InterPro" id="IPR013783">
    <property type="entry name" value="Ig-like_fold"/>
</dbReference>
<keyword evidence="4" id="KW-0677">Repeat</keyword>
<dbReference type="InterPro" id="IPR003961">
    <property type="entry name" value="FN3_dom"/>
</dbReference>
<dbReference type="STRING" id="1676925.ENSPKIP00000037082"/>
<evidence type="ECO:0008006" key="12">
    <source>
        <dbReference type="Google" id="ProtNLM"/>
    </source>
</evidence>
<dbReference type="SUPFAM" id="SSF49265">
    <property type="entry name" value="Fibronectin type III"/>
    <property type="match status" value="1"/>
</dbReference>
<feature type="compositionally biased region" description="Polar residues" evidence="7">
    <location>
        <begin position="585"/>
        <end position="606"/>
    </location>
</feature>
<dbReference type="Proteomes" id="UP000261540">
    <property type="component" value="Unplaced"/>
</dbReference>
<feature type="compositionally biased region" description="Basic and acidic residues" evidence="7">
    <location>
        <begin position="1082"/>
        <end position="1094"/>
    </location>
</feature>
<feature type="compositionally biased region" description="Low complexity" evidence="7">
    <location>
        <begin position="902"/>
        <end position="916"/>
    </location>
</feature>
<keyword evidence="5" id="KW-0472">Membrane</keyword>
<feature type="region of interest" description="Disordered" evidence="7">
    <location>
        <begin position="442"/>
        <end position="461"/>
    </location>
</feature>
<protein>
    <recommendedName>
        <fullName evidence="12">Protein tyrosine phosphatase receptor type Z1a</fullName>
    </recommendedName>
</protein>
<keyword evidence="3" id="KW-0812">Transmembrane</keyword>
<dbReference type="PROSITE" id="PS51144">
    <property type="entry name" value="ALPHA_CA_2"/>
    <property type="match status" value="1"/>
</dbReference>
<feature type="region of interest" description="Disordered" evidence="7">
    <location>
        <begin position="893"/>
        <end position="916"/>
    </location>
</feature>
<dbReference type="Ensembl" id="ENSPKIT00000018039.1">
    <property type="protein sequence ID" value="ENSPKIP00000037082.1"/>
    <property type="gene ID" value="ENSPKIG00000015400.1"/>
</dbReference>
<dbReference type="CDD" id="cd03122">
    <property type="entry name" value="alpha_CARP_receptor_like"/>
    <property type="match status" value="1"/>
</dbReference>
<dbReference type="SUPFAM" id="SSF51069">
    <property type="entry name" value="Carbonic anhydrase"/>
    <property type="match status" value="1"/>
</dbReference>
<feature type="compositionally biased region" description="Low complexity" evidence="7">
    <location>
        <begin position="987"/>
        <end position="996"/>
    </location>
</feature>
<reference evidence="10" key="1">
    <citation type="submission" date="2025-08" db="UniProtKB">
        <authorList>
            <consortium name="Ensembl"/>
        </authorList>
    </citation>
    <scope>IDENTIFICATION</scope>
</reference>
<keyword evidence="6" id="KW-0325">Glycoprotein</keyword>
<evidence type="ECO:0000256" key="1">
    <source>
        <dbReference type="ARBA" id="ARBA00004479"/>
    </source>
</evidence>
<keyword evidence="11" id="KW-1185">Reference proteome</keyword>
<feature type="compositionally biased region" description="Basic and acidic residues" evidence="7">
    <location>
        <begin position="411"/>
        <end position="423"/>
    </location>
</feature>
<evidence type="ECO:0000256" key="3">
    <source>
        <dbReference type="ARBA" id="ARBA00022692"/>
    </source>
</evidence>
<feature type="compositionally biased region" description="Polar residues" evidence="7">
    <location>
        <begin position="1106"/>
        <end position="1123"/>
    </location>
</feature>
<evidence type="ECO:0000256" key="6">
    <source>
        <dbReference type="ARBA" id="ARBA00023180"/>
    </source>
</evidence>
<dbReference type="SMART" id="SM01057">
    <property type="entry name" value="Carb_anhydrase"/>
    <property type="match status" value="1"/>
</dbReference>
<dbReference type="GO" id="GO:0008270">
    <property type="term" value="F:zinc ion binding"/>
    <property type="evidence" value="ECO:0007669"/>
    <property type="project" value="InterPro"/>
</dbReference>
<dbReference type="InterPro" id="IPR023561">
    <property type="entry name" value="Carbonic_anhydrase_a-class"/>
</dbReference>
<evidence type="ECO:0000259" key="9">
    <source>
        <dbReference type="PROSITE" id="PS51144"/>
    </source>
</evidence>
<dbReference type="PANTHER" id="PTHR18952:SF84">
    <property type="entry name" value="CARBONIC ANHYDRASE 14"/>
    <property type="match status" value="1"/>
</dbReference>
<dbReference type="InterPro" id="IPR036398">
    <property type="entry name" value="CA_dom_sf"/>
</dbReference>
<dbReference type="Pfam" id="PF00041">
    <property type="entry name" value="fn3"/>
    <property type="match status" value="1"/>
</dbReference>
<dbReference type="GO" id="GO:0004089">
    <property type="term" value="F:carbonate dehydratase activity"/>
    <property type="evidence" value="ECO:0007669"/>
    <property type="project" value="InterPro"/>
</dbReference>
<evidence type="ECO:0000313" key="10">
    <source>
        <dbReference type="Ensembl" id="ENSPKIP00000037082.1"/>
    </source>
</evidence>
<dbReference type="Gene3D" id="3.10.200.10">
    <property type="entry name" value="Alpha carbonic anhydrase"/>
    <property type="match status" value="1"/>
</dbReference>
<proteinExistence type="inferred from homology"/>
<feature type="compositionally biased region" description="Low complexity" evidence="7">
    <location>
        <begin position="1095"/>
        <end position="1105"/>
    </location>
</feature>
<name>A0A3B3T1Y1_9TELE</name>
<reference evidence="10" key="2">
    <citation type="submission" date="2025-09" db="UniProtKB">
        <authorList>
            <consortium name="Ensembl"/>
        </authorList>
    </citation>
    <scope>IDENTIFICATION</scope>
</reference>
<evidence type="ECO:0000256" key="4">
    <source>
        <dbReference type="ARBA" id="ARBA00022737"/>
    </source>
</evidence>
<dbReference type="Gene3D" id="2.60.40.10">
    <property type="entry name" value="Immunoglobulins"/>
    <property type="match status" value="1"/>
</dbReference>
<dbReference type="GeneTree" id="ENSGT00940000155529"/>
<accession>A0A3B3T1Y1</accession>
<dbReference type="InterPro" id="IPR041887">
    <property type="entry name" value="Alpha_CARP_receptor-type"/>
</dbReference>
<organism evidence="10 11">
    <name type="scientific">Paramormyrops kingsleyae</name>
    <dbReference type="NCBI Taxonomy" id="1676925"/>
    <lineage>
        <taxon>Eukaryota</taxon>
        <taxon>Metazoa</taxon>
        <taxon>Chordata</taxon>
        <taxon>Craniata</taxon>
        <taxon>Vertebrata</taxon>
        <taxon>Euteleostomi</taxon>
        <taxon>Actinopterygii</taxon>
        <taxon>Neopterygii</taxon>
        <taxon>Teleostei</taxon>
        <taxon>Osteoglossocephala</taxon>
        <taxon>Osteoglossomorpha</taxon>
        <taxon>Osteoglossiformes</taxon>
        <taxon>Mormyridae</taxon>
        <taxon>Paramormyrops</taxon>
    </lineage>
</organism>
<feature type="region of interest" description="Disordered" evidence="7">
    <location>
        <begin position="700"/>
        <end position="760"/>
    </location>
</feature>
<evidence type="ECO:0000256" key="2">
    <source>
        <dbReference type="ARBA" id="ARBA00010718"/>
    </source>
</evidence>
<feature type="domain" description="Alpha-carbonic anhydrase" evidence="9">
    <location>
        <begin position="34"/>
        <end position="298"/>
    </location>
</feature>
<evidence type="ECO:0000259" key="8">
    <source>
        <dbReference type="PROSITE" id="PS50853"/>
    </source>
</evidence>
<dbReference type="SMART" id="SM00060">
    <property type="entry name" value="FN3"/>
    <property type="match status" value="1"/>
</dbReference>
<feature type="domain" description="Fibronectin type-III" evidence="8">
    <location>
        <begin position="312"/>
        <end position="409"/>
    </location>
</feature>
<sequence>MEVTRNRLIIFILFQIGDVAYGYYRTQRKFTEDIDWSYAGSLNQDNWAKRYPSCSSAKQSPINIDDDLAPVMLQFQGLQLEGFKQDTPEGTTIHNDGKTVAISLDAEYYITGGGLRSRFKVGRITFHWGTCNASSDGSEHSLNGVKFPLEMQIFGYEAGEFKSIDDALKEGGKLTALSVLFETSAVDNENYESIINGVNAVNRFGKTATLEPFSLLGLLPNSTQKYYAYNGSLTTPPCSETVEWIVFRDTASISETQLEMFCEVMTMQQAGFVMLMDYLQNNFRQQQPQFMGQVFASYTGTEEVLAPVCSSEPENVQAEPHNYTGLLVMWERPRAVYDRDIEKYAVTYQQLGAGDQPRLEYLTDGDQDVGAIIEDLSVNVSYTIQVAAVCTDSQYGRASERLVVDMPLDDPETKSDSDPDHGYLDYTETEDDNKLNAEIHQPDRKQATVEEPTPSSSFRPNFLFPGVTTALPVLRRITAEYSPSWSMEQTHMRGNTEPPTAGQGRRMGGLVTSAYLDDVLTKAASASSAATLTSTASNWALYGPGVPTLESVMSHPATESTPIPEILAGQTSSAPLFGVPLWPTSPVSQQPPSATPSETVSQTTNGEAAVCGSPALRPHADPVTCLHASSLSPPPSAAVSYQTHPSLPPDGWRLPDSQSGVVWGASFSTEMPLSGGGLSLTPLSPSTLLLHTSSHTVSGWASGDVSGGWGSASDEEDGDDGDLMSGSSILATGDPQIMSSHTLPLQTLPDSSATGQQSGSDLDRIHFSEQLRTSSSPNALPSSIPDPLQPSVTLPSDFALMVATDELAESFTRWYSGSQPAGGVSRGAGHVEPSLIRSGAWGSVAVSREAGSPPPPSPVASDFATPPCSSVPGEPSARWDALHASLALLSPPAGLEPGGQAGSLSPSPGLSPCSSASLAVPPLLPSAIAGALGDAGDAEGRSTRGPVGLPASADACISVAVVPASAQSPTPVLTWALPTDSLPPSPSASLESGSTPTEGQADSSASGSAVHPDSQEDVDQELEGGRVYEMATPTSPPSAPDPAVVPTGKGQDSDDRYSGRSSSFYFEAENEGSSSTGEMEEAEPRPRMLGRAEEGSASGQGSSGSLYDNETSTDFSISEYSGRQSEDATEAGKACWPSTRGSRILRGRLAL</sequence>
<evidence type="ECO:0000256" key="5">
    <source>
        <dbReference type="ARBA" id="ARBA00022989"/>
    </source>
</evidence>
<keyword evidence="5" id="KW-1133">Transmembrane helix</keyword>
<dbReference type="Pfam" id="PF00194">
    <property type="entry name" value="Carb_anhydrase"/>
    <property type="match status" value="1"/>
</dbReference>
<evidence type="ECO:0000313" key="11">
    <source>
        <dbReference type="Proteomes" id="UP000261540"/>
    </source>
</evidence>